<dbReference type="EMBL" id="HQ634196">
    <property type="protein sequence ID" value="AGH57228.1"/>
    <property type="molecule type" value="Genomic_DNA"/>
</dbReference>
<sequence length="242" mass="27435">MTQQVNDNLVLLVGKSAAGKSASLMNLPNPEGVMYLNCEAGKKLPFRSKFKEFTITDPLQVEEAFMAAENMPDIHTIVVDSLTYMMDMYESVYVLTSANTMKAWSDFSQFFKRLMQSHVAKSTKNVVFTAHVSDTINDEMIAETCVPVKGSLKNNGVESYFSCVIAAKKVQIKELADYENDLLEITEEEKMLGFKYCFQTKLTKKTVGDRLRSPLGMWSNKETYIDNDMNKVFGKLHEYYAP</sequence>
<gene>
    <name evidence="1" type="ORF">VPMG_00089</name>
</gene>
<name>M4SMM1_9CAUD</name>
<dbReference type="Proteomes" id="UP000201725">
    <property type="component" value="Segment"/>
</dbReference>
<dbReference type="InterPro" id="IPR027417">
    <property type="entry name" value="P-loop_NTPase"/>
</dbReference>
<evidence type="ECO:0000313" key="2">
    <source>
        <dbReference type="Proteomes" id="UP000201725"/>
    </source>
</evidence>
<proteinExistence type="predicted"/>
<reference evidence="1 2" key="1">
    <citation type="submission" date="2010-11" db="EMBL/GenBank/DDBJ databases">
        <title>The Genome Sequence of Vibrio phage VBP32.</title>
        <authorList>
            <consortium name="The Broad Institute Genome Sequencing Platform"/>
            <person name="Henn M.R."/>
            <person name="Wharam S."/>
            <person name="Gilg I."/>
            <person name="Martinez Martinez J."/>
            <person name="Wilson W."/>
            <person name="Levin J."/>
            <person name="Malboeuf C."/>
            <person name="Casali M."/>
            <person name="Russ C."/>
            <person name="Lennon N."/>
            <person name="Chapman S.B."/>
            <person name="Erlich R."/>
            <person name="Young S.K."/>
            <person name="Yandava C."/>
            <person name="Zeng Q."/>
            <person name="Fitzgerald M.F."/>
            <person name="Alvarado L."/>
            <person name="Anderson S."/>
            <person name="Berlin A."/>
            <person name="Chen Z."/>
            <person name="Freedman E."/>
            <person name="Gellesch M."/>
            <person name="Goldberg J."/>
            <person name="Green L."/>
            <person name="Griggs A."/>
            <person name="Gujja S."/>
            <person name="Heilman E."/>
            <person name="Heiman D."/>
            <person name="Hollinger A."/>
            <person name="Howarth C."/>
            <person name="Larson L."/>
            <person name="Mehta T."/>
            <person name="Neiman D."/>
            <person name="Pearson M."/>
            <person name="Roberts A."/>
            <person name="Ryan E."/>
            <person name="Saif S."/>
            <person name="Shea T."/>
            <person name="Shenoy N."/>
            <person name="Sisk P."/>
            <person name="Stolte C."/>
            <person name="Sykes S."/>
            <person name="White J."/>
            <person name="Haas B."/>
            <person name="Nusbaum C."/>
            <person name="Birren B."/>
        </authorList>
    </citation>
    <scope>NUCLEOTIDE SEQUENCE [LARGE SCALE GENOMIC DNA]</scope>
    <source>
        <strain evidence="1 2">VBP32</strain>
    </source>
</reference>
<dbReference type="GeneID" id="15013222"/>
<dbReference type="KEGG" id="vg:15013222"/>
<dbReference type="Gene3D" id="3.40.50.300">
    <property type="entry name" value="P-loop containing nucleotide triphosphate hydrolases"/>
    <property type="match status" value="1"/>
</dbReference>
<dbReference type="RefSeq" id="YP_007676579.1">
    <property type="nucleotide sequence ID" value="NC_020868.1"/>
</dbReference>
<protein>
    <recommendedName>
        <fullName evidence="3">AAA domain protein</fullName>
    </recommendedName>
</protein>
<evidence type="ECO:0000313" key="1">
    <source>
        <dbReference type="EMBL" id="AGH57228.1"/>
    </source>
</evidence>
<evidence type="ECO:0008006" key="3">
    <source>
        <dbReference type="Google" id="ProtNLM"/>
    </source>
</evidence>
<dbReference type="SUPFAM" id="SSF52540">
    <property type="entry name" value="P-loop containing nucleoside triphosphate hydrolases"/>
    <property type="match status" value="1"/>
</dbReference>
<dbReference type="Pfam" id="PF13479">
    <property type="entry name" value="AAA_24"/>
    <property type="match status" value="1"/>
</dbReference>
<accession>M4SMM1</accession>
<organism evidence="1 2">
    <name type="scientific">Vibrio phage VBP32</name>
    <dbReference type="NCBI Taxonomy" id="754072"/>
    <lineage>
        <taxon>Viruses</taxon>
        <taxon>Duplodnaviria</taxon>
        <taxon>Heunggongvirae</taxon>
        <taxon>Uroviricota</taxon>
        <taxon>Caudoviricetes</taxon>
        <taxon>Schitoviridae</taxon>
        <taxon>Fuhrmanvirinae</taxon>
        <taxon>Stoningtonvirus</taxon>
        <taxon>Stoningtonvirus VBP47</taxon>
    </lineage>
</organism>